<reference evidence="3" key="1">
    <citation type="journal article" date="2020" name="mSystems">
        <title>Genome- and Community-Level Interaction Insights into Carbon Utilization and Element Cycling Functions of Hydrothermarchaeota in Hydrothermal Sediment.</title>
        <authorList>
            <person name="Zhou Z."/>
            <person name="Liu Y."/>
            <person name="Xu W."/>
            <person name="Pan J."/>
            <person name="Luo Z.H."/>
            <person name="Li M."/>
        </authorList>
    </citation>
    <scope>NUCLEOTIDE SEQUENCE [LARGE SCALE GENOMIC DNA]</scope>
    <source>
        <strain evidence="3">SpSt-374</strain>
    </source>
</reference>
<name>A0A7C3VJJ0_9CYAN</name>
<dbReference type="SUPFAM" id="SSF57868">
    <property type="entry name" value="Metallothionein"/>
    <property type="match status" value="1"/>
</dbReference>
<evidence type="ECO:0000256" key="1">
    <source>
        <dbReference type="ARBA" id="ARBA00022723"/>
    </source>
</evidence>
<dbReference type="Pfam" id="PF02069">
    <property type="entry name" value="Metallothio_Pro"/>
    <property type="match status" value="1"/>
</dbReference>
<protein>
    <submittedName>
        <fullName evidence="3">Metallothionein</fullName>
    </submittedName>
</protein>
<dbReference type="EMBL" id="DSPX01000201">
    <property type="protein sequence ID" value="HGG02853.1"/>
    <property type="molecule type" value="Genomic_DNA"/>
</dbReference>
<evidence type="ECO:0000313" key="3">
    <source>
        <dbReference type="EMBL" id="HGG02853.1"/>
    </source>
</evidence>
<dbReference type="InterPro" id="IPR000518">
    <property type="entry name" value="Metalthion_fam14_prok"/>
</dbReference>
<proteinExistence type="predicted"/>
<organism evidence="3">
    <name type="scientific">Planktothricoides sp. SpSt-374</name>
    <dbReference type="NCBI Taxonomy" id="2282167"/>
    <lineage>
        <taxon>Bacteria</taxon>
        <taxon>Bacillati</taxon>
        <taxon>Cyanobacteriota</taxon>
        <taxon>Cyanophyceae</taxon>
        <taxon>Oscillatoriophycideae</taxon>
        <taxon>Oscillatoriales</taxon>
        <taxon>Oscillatoriaceae</taxon>
        <taxon>Planktothricoides</taxon>
    </lineage>
</organism>
<comment type="caution">
    <text evidence="3">The sequence shown here is derived from an EMBL/GenBank/DDBJ whole genome shotgun (WGS) entry which is preliminary data.</text>
</comment>
<keyword evidence="2" id="KW-0480">Metal-thiolate cluster</keyword>
<accession>A0A7C3VJJ0</accession>
<keyword evidence="1" id="KW-0479">Metal-binding</keyword>
<dbReference type="PRINTS" id="PR00859">
    <property type="entry name" value="MTPROKARYOTE"/>
</dbReference>
<dbReference type="Gene3D" id="2.30.170.10">
    <property type="match status" value="1"/>
</dbReference>
<sequence length="57" mass="5843">MTMTTVTQMKCACESCLCIVSLSEAVAKEGKYYCSQACASGHTTGSGCGHTGCTCHA</sequence>
<dbReference type="AlphaFoldDB" id="A0A7C3VJJ0"/>
<evidence type="ECO:0000256" key="2">
    <source>
        <dbReference type="ARBA" id="ARBA00022851"/>
    </source>
</evidence>
<dbReference type="GO" id="GO:0046872">
    <property type="term" value="F:metal ion binding"/>
    <property type="evidence" value="ECO:0007669"/>
    <property type="project" value="UniProtKB-KW"/>
</dbReference>
<dbReference type="InterPro" id="IPR017854">
    <property type="entry name" value="Metalthion_dom_sf"/>
</dbReference>
<gene>
    <name evidence="3" type="ORF">ENR15_19975</name>
</gene>